<name>A0A841I0D7_9DEIO</name>
<dbReference type="AlphaFoldDB" id="A0A841I0D7"/>
<dbReference type="RefSeq" id="WP_183984903.1">
    <property type="nucleotide sequence ID" value="NZ_JACHHG010000003.1"/>
</dbReference>
<reference evidence="1 2" key="1">
    <citation type="submission" date="2020-08" db="EMBL/GenBank/DDBJ databases">
        <title>Genomic Encyclopedia of Type Strains, Phase IV (KMG-IV): sequencing the most valuable type-strain genomes for metagenomic binning, comparative biology and taxonomic classification.</title>
        <authorList>
            <person name="Goeker M."/>
        </authorList>
    </citation>
    <scope>NUCLEOTIDE SEQUENCE [LARGE SCALE GENOMIC DNA]</scope>
    <source>
        <strain evidence="1 2">DSM 21458</strain>
    </source>
</reference>
<gene>
    <name evidence="1" type="ORF">HNR42_000862</name>
</gene>
<evidence type="ECO:0000313" key="1">
    <source>
        <dbReference type="EMBL" id="MBB6097445.1"/>
    </source>
</evidence>
<accession>A0A841I0D7</accession>
<proteinExistence type="predicted"/>
<sequence>MATFRIAQVEEEGVKLLLVPLERKFGTLTDAQRAQFVARLQACAQSARLEGTVIPVWEDSNRAQFIAPQKWHGLVRKYSLLKIYASISGELECTNN</sequence>
<organism evidence="1 2">
    <name type="scientific">Deinobacterium chartae</name>
    <dbReference type="NCBI Taxonomy" id="521158"/>
    <lineage>
        <taxon>Bacteria</taxon>
        <taxon>Thermotogati</taxon>
        <taxon>Deinococcota</taxon>
        <taxon>Deinococci</taxon>
        <taxon>Deinococcales</taxon>
        <taxon>Deinococcaceae</taxon>
        <taxon>Deinobacterium</taxon>
    </lineage>
</organism>
<evidence type="ECO:0000313" key="2">
    <source>
        <dbReference type="Proteomes" id="UP000569951"/>
    </source>
</evidence>
<comment type="caution">
    <text evidence="1">The sequence shown here is derived from an EMBL/GenBank/DDBJ whole genome shotgun (WGS) entry which is preliminary data.</text>
</comment>
<dbReference type="Proteomes" id="UP000569951">
    <property type="component" value="Unassembled WGS sequence"/>
</dbReference>
<dbReference type="EMBL" id="JACHHG010000003">
    <property type="protein sequence ID" value="MBB6097445.1"/>
    <property type="molecule type" value="Genomic_DNA"/>
</dbReference>
<protein>
    <submittedName>
        <fullName evidence="1">Uncharacterized protein</fullName>
    </submittedName>
</protein>
<keyword evidence="2" id="KW-1185">Reference proteome</keyword>